<feature type="region of interest" description="Disordered" evidence="1">
    <location>
        <begin position="71"/>
        <end position="96"/>
    </location>
</feature>
<evidence type="ECO:0000256" key="1">
    <source>
        <dbReference type="SAM" id="MobiDB-lite"/>
    </source>
</evidence>
<reference evidence="3" key="1">
    <citation type="submission" date="2023-07" db="EMBL/GenBank/DDBJ databases">
        <title>30 novel species of actinomycetes from the DSMZ collection.</title>
        <authorList>
            <person name="Nouioui I."/>
        </authorList>
    </citation>
    <scope>NUCLEOTIDE SEQUENCE [LARGE SCALE GENOMIC DNA]</scope>
    <source>
        <strain evidence="3">DSM 44938</strain>
    </source>
</reference>
<evidence type="ECO:0000313" key="3">
    <source>
        <dbReference type="Proteomes" id="UP001183246"/>
    </source>
</evidence>
<proteinExistence type="predicted"/>
<evidence type="ECO:0000313" key="2">
    <source>
        <dbReference type="EMBL" id="MDT0345991.1"/>
    </source>
</evidence>
<comment type="caution">
    <text evidence="2">The sequence shown here is derived from an EMBL/GenBank/DDBJ whole genome shotgun (WGS) entry which is preliminary data.</text>
</comment>
<dbReference type="EMBL" id="JAVREL010000017">
    <property type="protein sequence ID" value="MDT0345991.1"/>
    <property type="molecule type" value="Genomic_DNA"/>
</dbReference>
<dbReference type="RefSeq" id="WP_311707128.1">
    <property type="nucleotide sequence ID" value="NZ_JAVREL010000017.1"/>
</dbReference>
<gene>
    <name evidence="2" type="ORF">RM590_25875</name>
</gene>
<keyword evidence="3" id="KW-1185">Reference proteome</keyword>
<organism evidence="2 3">
    <name type="scientific">Streptomyces litchfieldiae</name>
    <dbReference type="NCBI Taxonomy" id="3075543"/>
    <lineage>
        <taxon>Bacteria</taxon>
        <taxon>Bacillati</taxon>
        <taxon>Actinomycetota</taxon>
        <taxon>Actinomycetes</taxon>
        <taxon>Kitasatosporales</taxon>
        <taxon>Streptomycetaceae</taxon>
        <taxon>Streptomyces</taxon>
    </lineage>
</organism>
<dbReference type="Proteomes" id="UP001183246">
    <property type="component" value="Unassembled WGS sequence"/>
</dbReference>
<feature type="compositionally biased region" description="Basic and acidic residues" evidence="1">
    <location>
        <begin position="84"/>
        <end position="96"/>
    </location>
</feature>
<name>A0ABU2MWY7_9ACTN</name>
<sequence length="96" mass="10581">MDIQFKDVAALAVADSYYSLDIAEATEEEAERFLQLLGCDVGDRRIYRLRGGTSTGFVAAGALYWLEDPEGSVHEPSALSSGHAPEHIDVYTDEYH</sequence>
<accession>A0ABU2MWY7</accession>
<protein>
    <submittedName>
        <fullName evidence="2">Uncharacterized protein</fullName>
    </submittedName>
</protein>